<feature type="transmembrane region" description="Helical" evidence="8">
    <location>
        <begin position="170"/>
        <end position="190"/>
    </location>
</feature>
<feature type="transmembrane region" description="Helical" evidence="8">
    <location>
        <begin position="406"/>
        <end position="426"/>
    </location>
</feature>
<keyword evidence="5 8" id="KW-0812">Transmembrane</keyword>
<feature type="transmembrane region" description="Helical" evidence="8">
    <location>
        <begin position="296"/>
        <end position="315"/>
    </location>
</feature>
<proteinExistence type="predicted"/>
<dbReference type="SMART" id="SM00776">
    <property type="entry name" value="NPCBM"/>
    <property type="match status" value="1"/>
</dbReference>
<evidence type="ECO:0000313" key="10">
    <source>
        <dbReference type="EMBL" id="AGS52953.1"/>
    </source>
</evidence>
<sequence>MRMENREKIIDSAVILIALAIPLLIYAAPHFGQKGLIGNWDLNLPFWLYLLQFALGLGIAINLAKDFRDWIKPQAPSPKALIPVFAVVALALFVCISWIAPRHRVQSDESIFMATAQNMYANQIAGACNEGEFTESGNLNCHNSVHNFKTKGQSFIYALGITVLGNNLRWIFSLHLFLLLATIFLLYFAVRAWTANDNLAFLTAAIFAAQPTTLFQFRSASVEPLYTFMFALSVFLWKWAWDRNTVKHWILFALVLAFFAQTRQETVFCLGAFVVLSAFRMTNGKLFSILNSQFSIFILTLSFFSIPILLTISYYQGYGFQGGEFNAHGHFIENIKQAWKITVDSASPDKITGLLKNPFLSSFSILTLCGMLALMGFAYYEWKNKSAGKSKAKASKSASSSPQSSAPSPCILLFFLLYFPQIYVVFENVSGDLSIEINQRYTLIFFPIMAFFCAFAIDKASSFFQQKSRFVIALICAAALWGNTLSYNKSFKADSGTGIMYNRNHLTTEEVEILKWLKSEPKKNRLFVYSRPWHFIGYGMNAIHYNSLNLQNLQGFLQKYDGEVYYVRGLDCWDSRTYHEKAVEHRIPTVCDGFEQIFPMDAVFTTIITNNYRVVVAKLKEGAIQQPPSVELPENAEWLGAPLESRQDWGYLQIDISVTHKPLTIAKKRYGKGIGTHANGMLRYNLDSKYERLTAVLGLDEAEFCSNGVQIKVLGDGKLLADTGRLKHGEEYLLDISLSEVNQLIFAMDALGNIDCDHVDIAIPMLIRK</sequence>
<evidence type="ECO:0000256" key="1">
    <source>
        <dbReference type="ARBA" id="ARBA00004651"/>
    </source>
</evidence>
<dbReference type="InterPro" id="IPR013222">
    <property type="entry name" value="Glyco_hyd_98_carb-bd"/>
</dbReference>
<dbReference type="GO" id="GO:0016787">
    <property type="term" value="F:hydrolase activity"/>
    <property type="evidence" value="ECO:0007669"/>
    <property type="project" value="UniProtKB-KW"/>
</dbReference>
<dbReference type="EMBL" id="JQ844217">
    <property type="protein sequence ID" value="AGS52953.1"/>
    <property type="molecule type" value="Genomic_DNA"/>
</dbReference>
<evidence type="ECO:0000256" key="3">
    <source>
        <dbReference type="ARBA" id="ARBA00022676"/>
    </source>
</evidence>
<feature type="transmembrane region" description="Helical" evidence="8">
    <location>
        <begin position="438"/>
        <end position="457"/>
    </location>
</feature>
<dbReference type="SUPFAM" id="SSF49785">
    <property type="entry name" value="Galactose-binding domain-like"/>
    <property type="match status" value="1"/>
</dbReference>
<keyword evidence="6 8" id="KW-1133">Transmembrane helix</keyword>
<keyword evidence="3" id="KW-0328">Glycosyltransferase</keyword>
<feature type="transmembrane region" description="Helical" evidence="8">
    <location>
        <begin position="359"/>
        <end position="380"/>
    </location>
</feature>
<evidence type="ECO:0000256" key="8">
    <source>
        <dbReference type="SAM" id="Phobius"/>
    </source>
</evidence>
<name>A0A806K0R0_9BACT</name>
<keyword evidence="7 8" id="KW-0472">Membrane</keyword>
<feature type="transmembrane region" description="Helical" evidence="8">
    <location>
        <begin position="220"/>
        <end position="237"/>
    </location>
</feature>
<dbReference type="PANTHER" id="PTHR33908:SF11">
    <property type="entry name" value="MEMBRANE PROTEIN"/>
    <property type="match status" value="1"/>
</dbReference>
<keyword evidence="10" id="KW-0378">Hydrolase</keyword>
<protein>
    <submittedName>
        <fullName evidence="10">Glycosyl hydrolase family 98, putative carbohydrate binding module</fullName>
    </submittedName>
</protein>
<evidence type="ECO:0000256" key="2">
    <source>
        <dbReference type="ARBA" id="ARBA00022475"/>
    </source>
</evidence>
<evidence type="ECO:0000256" key="5">
    <source>
        <dbReference type="ARBA" id="ARBA00022692"/>
    </source>
</evidence>
<dbReference type="GO" id="GO:0005886">
    <property type="term" value="C:plasma membrane"/>
    <property type="evidence" value="ECO:0007669"/>
    <property type="project" value="UniProtKB-SubCell"/>
</dbReference>
<evidence type="ECO:0000256" key="4">
    <source>
        <dbReference type="ARBA" id="ARBA00022679"/>
    </source>
</evidence>
<accession>A0A806K0R0</accession>
<feature type="transmembrane region" description="Helical" evidence="8">
    <location>
        <begin position="12"/>
        <end position="32"/>
    </location>
</feature>
<comment type="subcellular location">
    <subcellularLocation>
        <location evidence="1">Cell membrane</location>
        <topology evidence="1">Multi-pass membrane protein</topology>
    </subcellularLocation>
</comment>
<evidence type="ECO:0000256" key="7">
    <source>
        <dbReference type="ARBA" id="ARBA00023136"/>
    </source>
</evidence>
<feature type="transmembrane region" description="Helical" evidence="8">
    <location>
        <begin position="249"/>
        <end position="276"/>
    </location>
</feature>
<dbReference type="PANTHER" id="PTHR33908">
    <property type="entry name" value="MANNOSYLTRANSFERASE YKCB-RELATED"/>
    <property type="match status" value="1"/>
</dbReference>
<dbReference type="GO" id="GO:0016763">
    <property type="term" value="F:pentosyltransferase activity"/>
    <property type="evidence" value="ECO:0007669"/>
    <property type="project" value="TreeGrafter"/>
</dbReference>
<dbReference type="InterPro" id="IPR050297">
    <property type="entry name" value="LipidA_mod_glycosyltrf_83"/>
</dbReference>
<dbReference type="Gene3D" id="2.60.120.1060">
    <property type="entry name" value="NPCBM/NEW2 domain"/>
    <property type="match status" value="1"/>
</dbReference>
<keyword evidence="4" id="KW-0808">Transferase</keyword>
<reference evidence="10" key="1">
    <citation type="submission" date="2012-03" db="EMBL/GenBank/DDBJ databases">
        <title>Functional metagenomics reveals considerable lignocellulase gene clusters in the gut microbiome of a wood-feeding higher termite.</title>
        <authorList>
            <person name="Liu N."/>
        </authorList>
    </citation>
    <scope>NUCLEOTIDE SEQUENCE</scope>
</reference>
<feature type="transmembrane region" description="Helical" evidence="8">
    <location>
        <begin position="44"/>
        <end position="64"/>
    </location>
</feature>
<feature type="transmembrane region" description="Helical" evidence="8">
    <location>
        <begin position="80"/>
        <end position="100"/>
    </location>
</feature>
<dbReference type="InterPro" id="IPR008979">
    <property type="entry name" value="Galactose-bd-like_sf"/>
</dbReference>
<evidence type="ECO:0000259" key="9">
    <source>
        <dbReference type="SMART" id="SM00776"/>
    </source>
</evidence>
<dbReference type="InterPro" id="IPR038637">
    <property type="entry name" value="NPCBM_sf"/>
</dbReference>
<keyword evidence="2" id="KW-1003">Cell membrane</keyword>
<dbReference type="AlphaFoldDB" id="A0A806K0R0"/>
<dbReference type="Pfam" id="PF08305">
    <property type="entry name" value="NPCBM"/>
    <property type="match status" value="1"/>
</dbReference>
<organism evidence="10">
    <name type="scientific">uncultured bacterium contig00028</name>
    <dbReference type="NCBI Taxonomy" id="1181517"/>
    <lineage>
        <taxon>Bacteria</taxon>
        <taxon>environmental samples</taxon>
    </lineage>
</organism>
<feature type="transmembrane region" description="Helical" evidence="8">
    <location>
        <begin position="469"/>
        <end position="487"/>
    </location>
</feature>
<feature type="domain" description="Glycosyl hydrolase family 98 putative carbohydrate-binding module" evidence="9">
    <location>
        <begin position="633"/>
        <end position="768"/>
    </location>
</feature>
<dbReference type="GO" id="GO:0009103">
    <property type="term" value="P:lipopolysaccharide biosynthetic process"/>
    <property type="evidence" value="ECO:0007669"/>
    <property type="project" value="UniProtKB-ARBA"/>
</dbReference>
<evidence type="ECO:0000256" key="6">
    <source>
        <dbReference type="ARBA" id="ARBA00022989"/>
    </source>
</evidence>